<feature type="chain" id="PRO_5004930095" description="Prolamin-like domain-containing protein" evidence="3">
    <location>
        <begin position="27"/>
        <end position="199"/>
    </location>
</feature>
<reference evidence="6" key="1">
    <citation type="submission" date="2013-01" db="EMBL/GenBank/DDBJ databases">
        <title>Draft Genome Sequence of a Mulberry Tree, Morus notabilis C.K. Schneid.</title>
        <authorList>
            <person name="He N."/>
            <person name="Zhao S."/>
        </authorList>
    </citation>
    <scope>NUCLEOTIDE SEQUENCE</scope>
</reference>
<keyword evidence="6" id="KW-1185">Reference proteome</keyword>
<feature type="domain" description="Prolamin-like" evidence="4">
    <location>
        <begin position="37"/>
        <end position="81"/>
    </location>
</feature>
<feature type="compositionally biased region" description="Pro residues" evidence="2">
    <location>
        <begin position="106"/>
        <end position="134"/>
    </location>
</feature>
<dbReference type="InterPro" id="IPR008502">
    <property type="entry name" value="Prolamin-like"/>
</dbReference>
<name>W9S3T6_9ROSA</name>
<evidence type="ECO:0000256" key="3">
    <source>
        <dbReference type="SAM" id="SignalP"/>
    </source>
</evidence>
<evidence type="ECO:0000256" key="1">
    <source>
        <dbReference type="ARBA" id="ARBA00022729"/>
    </source>
</evidence>
<dbReference type="EMBL" id="KE346037">
    <property type="protein sequence ID" value="EXC24925.1"/>
    <property type="molecule type" value="Genomic_DNA"/>
</dbReference>
<protein>
    <recommendedName>
        <fullName evidence="4">Prolamin-like domain-containing protein</fullName>
    </recommendedName>
</protein>
<accession>W9S3T6</accession>
<feature type="signal peptide" evidence="3">
    <location>
        <begin position="1"/>
        <end position="26"/>
    </location>
</feature>
<dbReference type="AlphaFoldDB" id="W9S3T6"/>
<keyword evidence="1 3" id="KW-0732">Signal</keyword>
<feature type="region of interest" description="Disordered" evidence="2">
    <location>
        <begin position="90"/>
        <end position="135"/>
    </location>
</feature>
<sequence length="199" mass="22089">MKKHSVFLVLFFTLNASTIFIPTVESREGCPGPFFPPTPCTGDVLFNMIVQKRPISSSCCAAISDISNNCPSPFRPWWFFKTEKNCIENEVTPPAPSNNQGDKATPLPPDQPKSSESPPPPDQPKSSESPPPPSVNHGLCPDVSRLYVPCHEQIEAYYEHNVPISPSCCALIIEVHNKCGLRDWSDMAIKCHDYCVNHH</sequence>
<evidence type="ECO:0000313" key="5">
    <source>
        <dbReference type="EMBL" id="EXC24925.1"/>
    </source>
</evidence>
<proteinExistence type="predicted"/>
<dbReference type="Proteomes" id="UP000030645">
    <property type="component" value="Unassembled WGS sequence"/>
</dbReference>
<evidence type="ECO:0000259" key="4">
    <source>
        <dbReference type="Pfam" id="PF05617"/>
    </source>
</evidence>
<dbReference type="Pfam" id="PF05617">
    <property type="entry name" value="Prolamin_like"/>
    <property type="match status" value="1"/>
</dbReference>
<evidence type="ECO:0000313" key="6">
    <source>
        <dbReference type="Proteomes" id="UP000030645"/>
    </source>
</evidence>
<organism evidence="5 6">
    <name type="scientific">Morus notabilis</name>
    <dbReference type="NCBI Taxonomy" id="981085"/>
    <lineage>
        <taxon>Eukaryota</taxon>
        <taxon>Viridiplantae</taxon>
        <taxon>Streptophyta</taxon>
        <taxon>Embryophyta</taxon>
        <taxon>Tracheophyta</taxon>
        <taxon>Spermatophyta</taxon>
        <taxon>Magnoliopsida</taxon>
        <taxon>eudicotyledons</taxon>
        <taxon>Gunneridae</taxon>
        <taxon>Pentapetalae</taxon>
        <taxon>rosids</taxon>
        <taxon>fabids</taxon>
        <taxon>Rosales</taxon>
        <taxon>Moraceae</taxon>
        <taxon>Moreae</taxon>
        <taxon>Morus</taxon>
    </lineage>
</organism>
<evidence type="ECO:0000256" key="2">
    <source>
        <dbReference type="SAM" id="MobiDB-lite"/>
    </source>
</evidence>
<gene>
    <name evidence="5" type="ORF">L484_011791</name>
</gene>